<dbReference type="Gene3D" id="3.30.70.1280">
    <property type="entry name" value="SP0830-like domains"/>
    <property type="match status" value="1"/>
</dbReference>
<keyword evidence="2" id="KW-1185">Reference proteome</keyword>
<accession>A0ABT0QYC9</accession>
<dbReference type="Proteomes" id="UP001203761">
    <property type="component" value="Unassembled WGS sequence"/>
</dbReference>
<dbReference type="InterPro" id="IPR012545">
    <property type="entry name" value="DUF1697"/>
</dbReference>
<evidence type="ECO:0000313" key="2">
    <source>
        <dbReference type="Proteomes" id="UP001203761"/>
    </source>
</evidence>
<dbReference type="RefSeq" id="WP_249736715.1">
    <property type="nucleotide sequence ID" value="NZ_JAKNCJ010000001.1"/>
</dbReference>
<name>A0ABT0QYC9_9MICO</name>
<protein>
    <submittedName>
        <fullName evidence="1">DUF1697 domain-containing protein</fullName>
    </submittedName>
</protein>
<organism evidence="1 2">
    <name type="scientific">Brachybacterium equifaecis</name>
    <dbReference type="NCBI Taxonomy" id="2910770"/>
    <lineage>
        <taxon>Bacteria</taxon>
        <taxon>Bacillati</taxon>
        <taxon>Actinomycetota</taxon>
        <taxon>Actinomycetes</taxon>
        <taxon>Micrococcales</taxon>
        <taxon>Dermabacteraceae</taxon>
        <taxon>Brachybacterium</taxon>
    </lineage>
</organism>
<dbReference type="PIRSF" id="PIRSF008502">
    <property type="entry name" value="UCP008502"/>
    <property type="match status" value="1"/>
</dbReference>
<sequence>MRYALFLRGINVGRIRVPMADLRALLTGLGLGDVTTWLNTGNAAFTSDESAGTLRPRIEAALAERFGYAAFAQVIPHERLAAIVADCPFPVREGWHRYVIFCDETAVRDELAAAANQLGTGKRADGAFEQVAPGEGVLYWSCPKGSTVGTPFAAVLAKTRFKASTTNRNIQTLAKMV</sequence>
<dbReference type="EMBL" id="JAKNCJ010000001">
    <property type="protein sequence ID" value="MCL6422621.1"/>
    <property type="molecule type" value="Genomic_DNA"/>
</dbReference>
<dbReference type="PANTHER" id="PTHR36439">
    <property type="entry name" value="BLL4334 PROTEIN"/>
    <property type="match status" value="1"/>
</dbReference>
<evidence type="ECO:0000313" key="1">
    <source>
        <dbReference type="EMBL" id="MCL6422621.1"/>
    </source>
</evidence>
<dbReference type="PANTHER" id="PTHR36439:SF1">
    <property type="entry name" value="DUF1697 DOMAIN-CONTAINING PROTEIN"/>
    <property type="match status" value="1"/>
</dbReference>
<proteinExistence type="predicted"/>
<dbReference type="SUPFAM" id="SSF160379">
    <property type="entry name" value="SP0830-like"/>
    <property type="match status" value="1"/>
</dbReference>
<comment type="caution">
    <text evidence="1">The sequence shown here is derived from an EMBL/GenBank/DDBJ whole genome shotgun (WGS) entry which is preliminary data.</text>
</comment>
<reference evidence="1" key="1">
    <citation type="submission" date="2022-02" db="EMBL/GenBank/DDBJ databases">
        <authorList>
            <person name="Lee M."/>
            <person name="Kim S.-J."/>
            <person name="Jung M.-Y."/>
        </authorList>
    </citation>
    <scope>NUCLEOTIDE SEQUENCE</scope>
    <source>
        <strain evidence="1">JHP9</strain>
    </source>
</reference>
<gene>
    <name evidence="1" type="ORF">Bequi_04340</name>
</gene>
<dbReference type="Pfam" id="PF08002">
    <property type="entry name" value="DUF1697"/>
    <property type="match status" value="1"/>
</dbReference>